<dbReference type="HOGENOM" id="CLU_2763349_0_0_1"/>
<protein>
    <submittedName>
        <fullName evidence="1">Uncharacterized protein</fullName>
    </submittedName>
</protein>
<dbReference type="AlphaFoldDB" id="D0NP04"/>
<accession>D0NP04</accession>
<reference evidence="2" key="1">
    <citation type="journal article" date="2009" name="Nature">
        <title>Genome sequence and analysis of the Irish potato famine pathogen Phytophthora infestans.</title>
        <authorList>
            <consortium name="The Broad Institute Genome Sequencing Platform"/>
            <person name="Haas B.J."/>
            <person name="Kamoun S."/>
            <person name="Zody M.C."/>
            <person name="Jiang R.H."/>
            <person name="Handsaker R.E."/>
            <person name="Cano L.M."/>
            <person name="Grabherr M."/>
            <person name="Kodira C.D."/>
            <person name="Raffaele S."/>
            <person name="Torto-Alalibo T."/>
            <person name="Bozkurt T.O."/>
            <person name="Ah-Fong A.M."/>
            <person name="Alvarado L."/>
            <person name="Anderson V.L."/>
            <person name="Armstrong M.R."/>
            <person name="Avrova A."/>
            <person name="Baxter L."/>
            <person name="Beynon J."/>
            <person name="Boevink P.C."/>
            <person name="Bollmann S.R."/>
            <person name="Bos J.I."/>
            <person name="Bulone V."/>
            <person name="Cai G."/>
            <person name="Cakir C."/>
            <person name="Carrington J.C."/>
            <person name="Chawner M."/>
            <person name="Conti L."/>
            <person name="Costanzo S."/>
            <person name="Ewan R."/>
            <person name="Fahlgren N."/>
            <person name="Fischbach M.A."/>
            <person name="Fugelstad J."/>
            <person name="Gilroy E.M."/>
            <person name="Gnerre S."/>
            <person name="Green P.J."/>
            <person name="Grenville-Briggs L.J."/>
            <person name="Griffith J."/>
            <person name="Grunwald N.J."/>
            <person name="Horn K."/>
            <person name="Horner N.R."/>
            <person name="Hu C.H."/>
            <person name="Huitema E."/>
            <person name="Jeong D.H."/>
            <person name="Jones A.M."/>
            <person name="Jones J.D."/>
            <person name="Jones R.W."/>
            <person name="Karlsson E.K."/>
            <person name="Kunjeti S.G."/>
            <person name="Lamour K."/>
            <person name="Liu Z."/>
            <person name="Ma L."/>
            <person name="Maclean D."/>
            <person name="Chibucos M.C."/>
            <person name="McDonald H."/>
            <person name="McWalters J."/>
            <person name="Meijer H.J."/>
            <person name="Morgan W."/>
            <person name="Morris P.F."/>
            <person name="Munro C.A."/>
            <person name="O'Neill K."/>
            <person name="Ospina-Giraldo M."/>
            <person name="Pinzon A."/>
            <person name="Pritchard L."/>
            <person name="Ramsahoye B."/>
            <person name="Ren Q."/>
            <person name="Restrepo S."/>
            <person name="Roy S."/>
            <person name="Sadanandom A."/>
            <person name="Savidor A."/>
            <person name="Schornack S."/>
            <person name="Schwartz D.C."/>
            <person name="Schumann U.D."/>
            <person name="Schwessinger B."/>
            <person name="Seyer L."/>
            <person name="Sharpe T."/>
            <person name="Silvar C."/>
            <person name="Song J."/>
            <person name="Studholme D.J."/>
            <person name="Sykes S."/>
            <person name="Thines M."/>
            <person name="van de Vondervoort P.J."/>
            <person name="Phuntumart V."/>
            <person name="Wawra S."/>
            <person name="Weide R."/>
            <person name="Win J."/>
            <person name="Young C."/>
            <person name="Zhou S."/>
            <person name="Fry W."/>
            <person name="Meyers B.C."/>
            <person name="van West P."/>
            <person name="Ristaino J."/>
            <person name="Govers F."/>
            <person name="Birch P.R."/>
            <person name="Whisson S.C."/>
            <person name="Judelson H.S."/>
            <person name="Nusbaum C."/>
        </authorList>
    </citation>
    <scope>NUCLEOTIDE SEQUENCE [LARGE SCALE GENOMIC DNA]</scope>
    <source>
        <strain evidence="2">T30-4</strain>
    </source>
</reference>
<proteinExistence type="predicted"/>
<dbReference type="RefSeq" id="XP_002899356.1">
    <property type="nucleotide sequence ID" value="XM_002899310.1"/>
</dbReference>
<dbReference type="VEuPathDB" id="FungiDB:PITG_14275"/>
<dbReference type="EMBL" id="DS028149">
    <property type="protein sequence ID" value="EEY62325.1"/>
    <property type="molecule type" value="Genomic_DNA"/>
</dbReference>
<name>D0NP04_PHYIT</name>
<organism evidence="1 2">
    <name type="scientific">Phytophthora infestans (strain T30-4)</name>
    <name type="common">Potato late blight agent</name>
    <dbReference type="NCBI Taxonomy" id="403677"/>
    <lineage>
        <taxon>Eukaryota</taxon>
        <taxon>Sar</taxon>
        <taxon>Stramenopiles</taxon>
        <taxon>Oomycota</taxon>
        <taxon>Peronosporomycetes</taxon>
        <taxon>Peronosporales</taxon>
        <taxon>Peronosporaceae</taxon>
        <taxon>Phytophthora</taxon>
    </lineage>
</organism>
<gene>
    <name evidence="1" type="ORF">PITG_14275</name>
</gene>
<dbReference type="OrthoDB" id="122255at2759"/>
<dbReference type="InParanoid" id="D0NP04"/>
<sequence>MVEGTATEFLLGEDWMLRNGVKIDFTACEMKRYCNDEKRIMPFSYDGQQDGDAVRVRIVKAAKVTTNTCR</sequence>
<evidence type="ECO:0000313" key="2">
    <source>
        <dbReference type="Proteomes" id="UP000006643"/>
    </source>
</evidence>
<dbReference type="KEGG" id="pif:PITG_14275"/>
<keyword evidence="2" id="KW-1185">Reference proteome</keyword>
<evidence type="ECO:0000313" key="1">
    <source>
        <dbReference type="EMBL" id="EEY62325.1"/>
    </source>
</evidence>
<dbReference type="GeneID" id="9474302"/>
<dbReference type="Proteomes" id="UP000006643">
    <property type="component" value="Unassembled WGS sequence"/>
</dbReference>